<feature type="compositionally biased region" description="Polar residues" evidence="1">
    <location>
        <begin position="170"/>
        <end position="191"/>
    </location>
</feature>
<feature type="signal peptide" evidence="2">
    <location>
        <begin position="1"/>
        <end position="23"/>
    </location>
</feature>
<organism evidence="3 4">
    <name type="scientific">Crassostrea virginica</name>
    <name type="common">Eastern oyster</name>
    <dbReference type="NCBI Taxonomy" id="6565"/>
    <lineage>
        <taxon>Eukaryota</taxon>
        <taxon>Metazoa</taxon>
        <taxon>Spiralia</taxon>
        <taxon>Lophotrochozoa</taxon>
        <taxon>Mollusca</taxon>
        <taxon>Bivalvia</taxon>
        <taxon>Autobranchia</taxon>
        <taxon>Pteriomorphia</taxon>
        <taxon>Ostreida</taxon>
        <taxon>Ostreoidea</taxon>
        <taxon>Ostreidae</taxon>
        <taxon>Crassostrea</taxon>
    </lineage>
</organism>
<feature type="compositionally biased region" description="Polar residues" evidence="1">
    <location>
        <begin position="71"/>
        <end position="96"/>
    </location>
</feature>
<dbReference type="Proteomes" id="UP000694844">
    <property type="component" value="Chromosome 6"/>
</dbReference>
<accession>A0A8B8ABQ3</accession>
<evidence type="ECO:0000256" key="2">
    <source>
        <dbReference type="SAM" id="SignalP"/>
    </source>
</evidence>
<keyword evidence="2" id="KW-0732">Signal</keyword>
<proteinExistence type="predicted"/>
<evidence type="ECO:0000313" key="4">
    <source>
        <dbReference type="RefSeq" id="XP_022287349.1"/>
    </source>
</evidence>
<evidence type="ECO:0000256" key="1">
    <source>
        <dbReference type="SAM" id="MobiDB-lite"/>
    </source>
</evidence>
<gene>
    <name evidence="4" type="primary">LOC111100051</name>
</gene>
<dbReference type="RefSeq" id="XP_022287349.1">
    <property type="nucleotide sequence ID" value="XM_022431641.1"/>
</dbReference>
<dbReference type="AlphaFoldDB" id="A0A8B8ABQ3"/>
<feature type="region of interest" description="Disordered" evidence="1">
    <location>
        <begin position="71"/>
        <end position="139"/>
    </location>
</feature>
<name>A0A8B8ABQ3_CRAVI</name>
<feature type="chain" id="PRO_5034279346" evidence="2">
    <location>
        <begin position="24"/>
        <end position="537"/>
    </location>
</feature>
<dbReference type="OrthoDB" id="10661061at2759"/>
<evidence type="ECO:0000313" key="3">
    <source>
        <dbReference type="Proteomes" id="UP000694844"/>
    </source>
</evidence>
<feature type="region of interest" description="Disordered" evidence="1">
    <location>
        <begin position="170"/>
        <end position="193"/>
    </location>
</feature>
<protein>
    <submittedName>
        <fullName evidence="4">Uncharacterized protein LOC111100051</fullName>
    </submittedName>
</protein>
<dbReference type="GeneID" id="111100051"/>
<dbReference type="KEGG" id="cvn:111100051"/>
<sequence length="537" mass="61712">MELRTNSIRFFVVLLLEFLSADGFGFRRSRGFMSDPSFLPSSNRALRTRTLARSTFGTGWSSARASPWIQQSFNGGRSTGSTHVISSGRGQISSQERNSRRPALRFSQDNRRSSLLNTHHRPSGTTSRERSTHSIHSIQPNNFIRERSVLFREHRPRSNVAAILQRIRMQQQNGKSSKESVSNPQQPLQQSTHHRTISFLQNRQAHSNSKEVRGASWGTLDLPKTVHHRVVPFLDRRHPPQQAIYISKTLEKPQDGKTSKEVRIEESSVREAKLRKLRQLMTFIPQNQKYDFLIGLKAATASKTLAEKRNLKNTKYEYPQKVIRERISLTPRVSIKTEVPQYQPDIERINKKKTSEEKKEMLSHKRTENSNVGDVQRILLLQKLNSFLRQQLNNEKKAISINTNVLVKDKNKSKEVANTNLVVSSPKISLKREPEMYLDQRQHVMSAVDRLNPHRHRLQFHNKPGHSERGPSVDFTQLVKKPVHSPGNSLLVQTKQPDLQNISPFSKLGHSFVLVNQNDLNTSKEQKSSEKDLWVDP</sequence>
<keyword evidence="3" id="KW-1185">Reference proteome</keyword>
<reference evidence="4" key="1">
    <citation type="submission" date="2025-08" db="UniProtKB">
        <authorList>
            <consortium name="RefSeq"/>
        </authorList>
    </citation>
    <scope>IDENTIFICATION</scope>
    <source>
        <tissue evidence="4">Whole sample</tissue>
    </source>
</reference>